<evidence type="ECO:0000313" key="2">
    <source>
        <dbReference type="EMBL" id="CAD6221175.1"/>
    </source>
</evidence>
<reference evidence="2" key="1">
    <citation type="submission" date="2020-10" db="EMBL/GenBank/DDBJ databases">
        <authorList>
            <person name="Han B."/>
            <person name="Lu T."/>
            <person name="Zhao Q."/>
            <person name="Huang X."/>
            <person name="Zhao Y."/>
        </authorList>
    </citation>
    <scope>NUCLEOTIDE SEQUENCE</scope>
</reference>
<dbReference type="AlphaFoldDB" id="A0A811N9T1"/>
<comment type="caution">
    <text evidence="2">The sequence shown here is derived from an EMBL/GenBank/DDBJ whole genome shotgun (WGS) entry which is preliminary data.</text>
</comment>
<dbReference type="Proteomes" id="UP000604825">
    <property type="component" value="Unassembled WGS sequence"/>
</dbReference>
<dbReference type="EMBL" id="CAJGYO010000003">
    <property type="protein sequence ID" value="CAD6221175.1"/>
    <property type="molecule type" value="Genomic_DNA"/>
</dbReference>
<feature type="region of interest" description="Disordered" evidence="1">
    <location>
        <begin position="1"/>
        <end position="53"/>
    </location>
</feature>
<name>A0A811N9T1_9POAL</name>
<gene>
    <name evidence="2" type="ORF">NCGR_LOCUS14560</name>
</gene>
<evidence type="ECO:0000313" key="3">
    <source>
        <dbReference type="Proteomes" id="UP000604825"/>
    </source>
</evidence>
<feature type="compositionally biased region" description="Low complexity" evidence="1">
    <location>
        <begin position="38"/>
        <end position="47"/>
    </location>
</feature>
<feature type="compositionally biased region" description="Basic and acidic residues" evidence="1">
    <location>
        <begin position="20"/>
        <end position="32"/>
    </location>
</feature>
<evidence type="ECO:0000256" key="1">
    <source>
        <dbReference type="SAM" id="MobiDB-lite"/>
    </source>
</evidence>
<keyword evidence="3" id="KW-1185">Reference proteome</keyword>
<organism evidence="2 3">
    <name type="scientific">Miscanthus lutarioriparius</name>
    <dbReference type="NCBI Taxonomy" id="422564"/>
    <lineage>
        <taxon>Eukaryota</taxon>
        <taxon>Viridiplantae</taxon>
        <taxon>Streptophyta</taxon>
        <taxon>Embryophyta</taxon>
        <taxon>Tracheophyta</taxon>
        <taxon>Spermatophyta</taxon>
        <taxon>Magnoliopsida</taxon>
        <taxon>Liliopsida</taxon>
        <taxon>Poales</taxon>
        <taxon>Poaceae</taxon>
        <taxon>PACMAD clade</taxon>
        <taxon>Panicoideae</taxon>
        <taxon>Andropogonodae</taxon>
        <taxon>Andropogoneae</taxon>
        <taxon>Saccharinae</taxon>
        <taxon>Miscanthus</taxon>
    </lineage>
</organism>
<dbReference type="InterPro" id="IPR018467">
    <property type="entry name" value="CCT_CS"/>
</dbReference>
<sequence length="140" mass="14555">MASEETLAADHRRQSQQLMRGDDDNGRRRQQDGDDDSSSSSTSAVARRCARDRGLVRPAAVAPSPLLAAGVVVGSPRQGAFAGGGAVAAPVLEIDPLAAATGLSMKRSLQLFLQKRKARTAAAVAPPYAAGGRHAQAVRR</sequence>
<accession>A0A811N9T1</accession>
<dbReference type="Pfam" id="PF09425">
    <property type="entry name" value="Jas_motif"/>
    <property type="match status" value="1"/>
</dbReference>
<proteinExistence type="predicted"/>
<protein>
    <submittedName>
        <fullName evidence="2">Uncharacterized protein</fullName>
    </submittedName>
</protein>